<reference evidence="1 2" key="1">
    <citation type="submission" date="2019-07" db="EMBL/GenBank/DDBJ databases">
        <title>Genome sequencing of 100 strains of the haloalkaliphilic chemolithoautotrophic sulfur-oxidizing bacterium Thioalkalivibrio.</title>
        <authorList>
            <person name="Muyzer G."/>
        </authorList>
    </citation>
    <scope>NUCLEOTIDE SEQUENCE [LARGE SCALE GENOMIC DNA]</scope>
    <source>
        <strain evidence="1 2">ASO4-4</strain>
    </source>
</reference>
<name>A0A562REU3_9BACT</name>
<protein>
    <submittedName>
        <fullName evidence="1">Uncharacterized protein</fullName>
    </submittedName>
</protein>
<dbReference type="Gene3D" id="1.25.40.10">
    <property type="entry name" value="Tetratricopeptide repeat domain"/>
    <property type="match status" value="1"/>
</dbReference>
<dbReference type="InterPro" id="IPR011990">
    <property type="entry name" value="TPR-like_helical_dom_sf"/>
</dbReference>
<evidence type="ECO:0000313" key="2">
    <source>
        <dbReference type="Proteomes" id="UP000318307"/>
    </source>
</evidence>
<dbReference type="EMBL" id="VLLC01000028">
    <property type="protein sequence ID" value="TWI66926.1"/>
    <property type="molecule type" value="Genomic_DNA"/>
</dbReference>
<proteinExistence type="predicted"/>
<keyword evidence="2" id="KW-1185">Reference proteome</keyword>
<comment type="caution">
    <text evidence="1">The sequence shown here is derived from an EMBL/GenBank/DDBJ whole genome shotgun (WGS) entry which is preliminary data.</text>
</comment>
<accession>A0A562REU3</accession>
<sequence>MISGRVRLMVREIFMSFRVLGNWKVLQAAWVLALVMMLLVSSWFPWTPLASAGERLFPDEAMLLAMIEKEPSPCLYAELAEVRGRHAASCYGRWLESGQISDLQKAIYYAASAAELRPDWDQPRVLLAMIYAEFSGDRETLEMATELLIEAVDINPANGPAQLMLAQILMKQGRFWSAIEQYDSLFVKSPAMITPVNTAPLALCYILDGRIQAGILHFDRLAAEHPDHPAVAVGQAVLLRHGDQVERARNILTGLASSTAAGPELRRYAGDLLAAWDREEME</sequence>
<dbReference type="SUPFAM" id="SSF48452">
    <property type="entry name" value="TPR-like"/>
    <property type="match status" value="1"/>
</dbReference>
<dbReference type="Proteomes" id="UP000318307">
    <property type="component" value="Unassembled WGS sequence"/>
</dbReference>
<evidence type="ECO:0000313" key="1">
    <source>
        <dbReference type="EMBL" id="TWI66926.1"/>
    </source>
</evidence>
<gene>
    <name evidence="1" type="ORF">LZ24_02825</name>
</gene>
<dbReference type="AlphaFoldDB" id="A0A562REU3"/>
<organism evidence="1 2">
    <name type="scientific">Desulfobotulus alkaliphilus</name>
    <dbReference type="NCBI Taxonomy" id="622671"/>
    <lineage>
        <taxon>Bacteria</taxon>
        <taxon>Pseudomonadati</taxon>
        <taxon>Thermodesulfobacteriota</taxon>
        <taxon>Desulfobacteria</taxon>
        <taxon>Desulfobacterales</taxon>
        <taxon>Desulfobacteraceae</taxon>
        <taxon>Desulfobotulus</taxon>
    </lineage>
</organism>